<dbReference type="PANTHER" id="PTHR15032">
    <property type="entry name" value="N-ACYL-PHOSPHATIDYLETHANOLAMINE-HYDROLYZING PHOSPHOLIPASE D"/>
    <property type="match status" value="1"/>
</dbReference>
<dbReference type="SUPFAM" id="SSF56281">
    <property type="entry name" value="Metallo-hydrolase/oxidoreductase"/>
    <property type="match status" value="1"/>
</dbReference>
<dbReference type="EMBL" id="LN736363">
    <property type="protein sequence ID" value="CEP61871.1"/>
    <property type="molecule type" value="Genomic_DNA"/>
</dbReference>
<gene>
    <name evidence="3" type="ORF">LALA0_S04e02586g</name>
</gene>
<dbReference type="GO" id="GO:0070290">
    <property type="term" value="F:N-acylphosphatidylethanolamine-specific phospholipase D activity"/>
    <property type="evidence" value="ECO:0007669"/>
    <property type="project" value="TreeGrafter"/>
</dbReference>
<evidence type="ECO:0000256" key="1">
    <source>
        <dbReference type="SAM" id="MobiDB-lite"/>
    </source>
</evidence>
<reference evidence="3 4" key="1">
    <citation type="submission" date="2014-12" db="EMBL/GenBank/DDBJ databases">
        <authorList>
            <person name="Neuveglise Cecile"/>
        </authorList>
    </citation>
    <scope>NUCLEOTIDE SEQUENCE [LARGE SCALE GENOMIC DNA]</scope>
    <source>
        <strain evidence="3 4">CBS 12615</strain>
    </source>
</reference>
<feature type="domain" description="Metallo-beta-lactamase" evidence="2">
    <location>
        <begin position="229"/>
        <end position="432"/>
    </location>
</feature>
<dbReference type="OrthoDB" id="332863at2759"/>
<evidence type="ECO:0000313" key="4">
    <source>
        <dbReference type="Proteomes" id="UP000054304"/>
    </source>
</evidence>
<evidence type="ECO:0000259" key="2">
    <source>
        <dbReference type="Pfam" id="PF12706"/>
    </source>
</evidence>
<dbReference type="GO" id="GO:0070291">
    <property type="term" value="P:N-acylethanolamine metabolic process"/>
    <property type="evidence" value="ECO:0007669"/>
    <property type="project" value="EnsemblFungi"/>
</dbReference>
<protein>
    <submittedName>
        <fullName evidence="3">LALA0S04e02586g1_1</fullName>
    </submittedName>
</protein>
<dbReference type="STRING" id="1245769.A0A0C7N1M0"/>
<dbReference type="PANTHER" id="PTHR15032:SF4">
    <property type="entry name" value="N-ACYL-PHOSPHATIDYLETHANOLAMINE-HYDROLYZING PHOSPHOLIPASE D"/>
    <property type="match status" value="1"/>
</dbReference>
<dbReference type="InterPro" id="IPR001279">
    <property type="entry name" value="Metallo-B-lactamas"/>
</dbReference>
<dbReference type="Gene3D" id="3.60.15.10">
    <property type="entry name" value="Ribonuclease Z/Hydroxyacylglutathione hydrolase-like"/>
    <property type="match status" value="1"/>
</dbReference>
<evidence type="ECO:0000313" key="3">
    <source>
        <dbReference type="EMBL" id="CEP61871.1"/>
    </source>
</evidence>
<sequence>MKGVKYGLQVAHYRYGTTSGLQWKLTSRSFTQKRFTSKATTNWNNRKNGEKNGSSSSENGGGYVRKALLTVLIPYTGYALYVVGQANAEITKREQEVQKHDDDKHFDATLIKYSPLEVLGRFANPFKEYRVLTAFEFSINRVLELFQRNRGGIPTSPHSMDELMPIHTPTWTACNDLDQKTSYPISIKVTGTDDPIACKSLDNEGKNIPVHTTWLGQSCNFVMYNGFKILTDPLFTDYLIHETLGPKRITKMPSQIEQVPTPDVILVSHNHPDHLDFKSMQFWGSNGKDHPIWIVPKGMAQFMKDHDVTNVVELSWWESAQITKGDEAYQISCTPAMHWSGRSLVDTNRSLWCSFLFSHRNKPIMFHAGDTGYVWDLFKRISNRYGKGVKLALLPCGQYCPSWHQKPRHINPEEVLKIRDDLKAQNVLGVHWGTFVLSGEYFREPKEKLEMLAEWEGVKDKCYCPELGRTLTFE</sequence>
<dbReference type="GO" id="GO:0005743">
    <property type="term" value="C:mitochondrial inner membrane"/>
    <property type="evidence" value="ECO:0007669"/>
    <property type="project" value="EnsemblFungi"/>
</dbReference>
<feature type="region of interest" description="Disordered" evidence="1">
    <location>
        <begin position="37"/>
        <end position="59"/>
    </location>
</feature>
<name>A0A0C7N1M0_9SACH</name>
<dbReference type="AlphaFoldDB" id="A0A0C7N1M0"/>
<dbReference type="InterPro" id="IPR036866">
    <property type="entry name" value="RibonucZ/Hydroxyglut_hydro"/>
</dbReference>
<accession>A0A0C7N1M0</accession>
<dbReference type="Pfam" id="PF12706">
    <property type="entry name" value="Lactamase_B_2"/>
    <property type="match status" value="1"/>
</dbReference>
<dbReference type="HOGENOM" id="CLU_020884_2_1_1"/>
<dbReference type="Proteomes" id="UP000054304">
    <property type="component" value="Unassembled WGS sequence"/>
</dbReference>
<proteinExistence type="predicted"/>
<dbReference type="GeneID" id="34685314"/>
<keyword evidence="4" id="KW-1185">Reference proteome</keyword>
<dbReference type="GO" id="GO:0070292">
    <property type="term" value="P:N-acylphosphatidylethanolamine metabolic process"/>
    <property type="evidence" value="ECO:0007669"/>
    <property type="project" value="EnsemblFungi"/>
</dbReference>
<organism evidence="3 4">
    <name type="scientific">Lachancea lanzarotensis</name>
    <dbReference type="NCBI Taxonomy" id="1245769"/>
    <lineage>
        <taxon>Eukaryota</taxon>
        <taxon>Fungi</taxon>
        <taxon>Dikarya</taxon>
        <taxon>Ascomycota</taxon>
        <taxon>Saccharomycotina</taxon>
        <taxon>Saccharomycetes</taxon>
        <taxon>Saccharomycetales</taxon>
        <taxon>Saccharomycetaceae</taxon>
        <taxon>Lachancea</taxon>
    </lineage>
</organism>
<dbReference type="RefSeq" id="XP_022628103.1">
    <property type="nucleotide sequence ID" value="XM_022772660.1"/>
</dbReference>